<reference evidence="2" key="1">
    <citation type="submission" date="2007-07" db="EMBL/GenBank/DDBJ databases">
        <title>PCAP assembly of the Caenorhabditis remanei genome.</title>
        <authorList>
            <consortium name="The Caenorhabditis remanei Sequencing Consortium"/>
            <person name="Wilson R.K."/>
        </authorList>
    </citation>
    <scope>NUCLEOTIDE SEQUENCE [LARGE SCALE GENOMIC DNA]</scope>
    <source>
        <strain evidence="2">PB4641</strain>
    </source>
</reference>
<dbReference type="AlphaFoldDB" id="E3N9T1"/>
<gene>
    <name evidence="2" type="ORF">CRE_01293</name>
</gene>
<dbReference type="STRING" id="31234.E3N9T1"/>
<accession>E3N9T1</accession>
<feature type="coiled-coil region" evidence="1">
    <location>
        <begin position="26"/>
        <end position="127"/>
    </location>
</feature>
<organism evidence="3">
    <name type="scientific">Caenorhabditis remanei</name>
    <name type="common">Caenorhabditis vulgaris</name>
    <dbReference type="NCBI Taxonomy" id="31234"/>
    <lineage>
        <taxon>Eukaryota</taxon>
        <taxon>Metazoa</taxon>
        <taxon>Ecdysozoa</taxon>
        <taxon>Nematoda</taxon>
        <taxon>Chromadorea</taxon>
        <taxon>Rhabditida</taxon>
        <taxon>Rhabditina</taxon>
        <taxon>Rhabditomorpha</taxon>
        <taxon>Rhabditoidea</taxon>
        <taxon>Rhabditidae</taxon>
        <taxon>Peloderinae</taxon>
        <taxon>Caenorhabditis</taxon>
    </lineage>
</organism>
<feature type="coiled-coil region" evidence="1">
    <location>
        <begin position="364"/>
        <end position="419"/>
    </location>
</feature>
<dbReference type="EMBL" id="DS268567">
    <property type="protein sequence ID" value="EFO90396.1"/>
    <property type="molecule type" value="Genomic_DNA"/>
</dbReference>
<proteinExistence type="predicted"/>
<dbReference type="OrthoDB" id="28818at2759"/>
<protein>
    <submittedName>
        <fullName evidence="2">Uncharacterized protein</fullName>
    </submittedName>
</protein>
<dbReference type="InParanoid" id="E3N9T1"/>
<sequence length="428" mass="49220">MSSLSTCFNMTCGQNRMAMSVEKNKHVKTRARLDDCENEKRQLDAQLATRKSEIRQLEERLNDGNAAIGNYKRKIQELATELTVASQKERKLQEQHAKEMSEKDSVIQELESKLVATQEENANKIQELQEQHVTDIGNKNLKIQTLEFELSAVQKKSCEKILELQEQHAKKLNGKDLDIQQLEIKLAVAKKETSEKELQENISGNSLEKRELSKKFHAQEQLEKVSVKDAGMQYHVEKPKSNLQEKKSDEPTQLHIDLGKLYVELQEAKKPQEALMAQLAAKDKEIEYVMEQHKAKLVAKDSEIQNLKEMIQGGDEMNENLMAKDPEVEYLTRQHEAKLAAKDQEITYIREQHIAKLAAKDSEIQRLTEMIQDGDEKNENLQEIIYKLQKMMDAKDREIRATKQRVVELEAEFAELAVLEDGRGGQSE</sequence>
<feature type="coiled-coil region" evidence="1">
    <location>
        <begin position="172"/>
        <end position="199"/>
    </location>
</feature>
<name>E3N9T1_CAERE</name>
<dbReference type="Proteomes" id="UP000008281">
    <property type="component" value="Unassembled WGS sequence"/>
</dbReference>
<evidence type="ECO:0000313" key="3">
    <source>
        <dbReference type="Proteomes" id="UP000008281"/>
    </source>
</evidence>
<evidence type="ECO:0000313" key="2">
    <source>
        <dbReference type="EMBL" id="EFO90396.1"/>
    </source>
</evidence>
<keyword evidence="1" id="KW-0175">Coiled coil</keyword>
<keyword evidence="3" id="KW-1185">Reference proteome</keyword>
<dbReference type="HOGENOM" id="CLU_052723_0_0_1"/>
<evidence type="ECO:0000256" key="1">
    <source>
        <dbReference type="SAM" id="Coils"/>
    </source>
</evidence>